<dbReference type="CDD" id="cd04301">
    <property type="entry name" value="NAT_SF"/>
    <property type="match status" value="1"/>
</dbReference>
<organism evidence="2">
    <name type="scientific">Siphoviridae sp. ctfrT39</name>
    <dbReference type="NCBI Taxonomy" id="2825598"/>
    <lineage>
        <taxon>Viruses</taxon>
        <taxon>Duplodnaviria</taxon>
        <taxon>Heunggongvirae</taxon>
        <taxon>Uroviricota</taxon>
        <taxon>Caudoviricetes</taxon>
    </lineage>
</organism>
<protein>
    <submittedName>
        <fullName evidence="2">Acetyltransferase domain containing protein</fullName>
    </submittedName>
</protein>
<reference evidence="2" key="1">
    <citation type="journal article" date="2021" name="Proc. Natl. Acad. Sci. U.S.A.">
        <title>A Catalog of Tens of Thousands of Viruses from Human Metagenomes Reveals Hidden Associations with Chronic Diseases.</title>
        <authorList>
            <person name="Tisza M.J."/>
            <person name="Buck C.B."/>
        </authorList>
    </citation>
    <scope>NUCLEOTIDE SEQUENCE</scope>
    <source>
        <strain evidence="2">CtfrT39</strain>
    </source>
</reference>
<accession>A0A8S5UQ60</accession>
<dbReference type="PROSITE" id="PS51186">
    <property type="entry name" value="GNAT"/>
    <property type="match status" value="1"/>
</dbReference>
<dbReference type="GO" id="GO:0016747">
    <property type="term" value="F:acyltransferase activity, transferring groups other than amino-acyl groups"/>
    <property type="evidence" value="ECO:0007669"/>
    <property type="project" value="InterPro"/>
</dbReference>
<feature type="domain" description="N-acetyltransferase" evidence="1">
    <location>
        <begin position="1"/>
        <end position="120"/>
    </location>
</feature>
<dbReference type="InterPro" id="IPR016181">
    <property type="entry name" value="Acyl_CoA_acyltransferase"/>
</dbReference>
<evidence type="ECO:0000259" key="1">
    <source>
        <dbReference type="PROSITE" id="PS51186"/>
    </source>
</evidence>
<dbReference type="Pfam" id="PF13508">
    <property type="entry name" value="Acetyltransf_7"/>
    <property type="match status" value="1"/>
</dbReference>
<proteinExistence type="predicted"/>
<evidence type="ECO:0000313" key="2">
    <source>
        <dbReference type="EMBL" id="DAF96607.1"/>
    </source>
</evidence>
<dbReference type="InterPro" id="IPR000182">
    <property type="entry name" value="GNAT_dom"/>
</dbReference>
<sequence>MIQIQDWESSKKIVVVDENHHGTVQVEVPKPGPYKDEYYQYADCAIYNLWVDEKYRKQGTARLLMETAEREAKKLGCKSAQLEWDDKGSKLFVLEWYKRLGYRVMARNENDRLLLVKKLQC</sequence>
<dbReference type="EMBL" id="BK016120">
    <property type="protein sequence ID" value="DAF96607.1"/>
    <property type="molecule type" value="Genomic_DNA"/>
</dbReference>
<dbReference type="Gene3D" id="3.40.630.30">
    <property type="match status" value="1"/>
</dbReference>
<dbReference type="SUPFAM" id="SSF55729">
    <property type="entry name" value="Acyl-CoA N-acyltransferases (Nat)"/>
    <property type="match status" value="1"/>
</dbReference>
<name>A0A8S5UQ60_9CAUD</name>